<comment type="caution">
    <text evidence="1">The sequence shown here is derived from an EMBL/GenBank/DDBJ whole genome shotgun (WGS) entry which is preliminary data.</text>
</comment>
<accession>A0ACB9X2T6</accession>
<evidence type="ECO:0000313" key="2">
    <source>
        <dbReference type="Proteomes" id="UP001057452"/>
    </source>
</evidence>
<dbReference type="Proteomes" id="UP001057452">
    <property type="component" value="Chromosome 9"/>
</dbReference>
<name>A0ACB9X2T6_CHAAC</name>
<evidence type="ECO:0000313" key="1">
    <source>
        <dbReference type="EMBL" id="KAI4820540.1"/>
    </source>
</evidence>
<dbReference type="EMBL" id="CM043793">
    <property type="protein sequence ID" value="KAI4820540.1"/>
    <property type="molecule type" value="Genomic_DNA"/>
</dbReference>
<sequence>MELSLPGLVVLQMLCLATGYPNGAPTGACEDMTPRHTGVLPQPSPALYTLLVNTGTFQPGKAITVTISGPEYRGVLLEARTDGSTNALGSWQHPAPDTKFLQCTGNPQGAITHANTNLKGESTAYSWMPPDSTSPVYFMATVAQQRAVFWVNVRSAALKRGKPESLGLATEGNAGMAKEKPSPRDMFPDDTGAGVNIMGKEHVFLQSIGLCIML</sequence>
<gene>
    <name evidence="1" type="ORF">KUCAC02_028514</name>
</gene>
<keyword evidence="2" id="KW-1185">Reference proteome</keyword>
<protein>
    <submittedName>
        <fullName evidence="1">Uncharacterized protein</fullName>
    </submittedName>
</protein>
<organism evidence="1 2">
    <name type="scientific">Chaenocephalus aceratus</name>
    <name type="common">Blackfin icefish</name>
    <name type="synonym">Chaenichthys aceratus</name>
    <dbReference type="NCBI Taxonomy" id="36190"/>
    <lineage>
        <taxon>Eukaryota</taxon>
        <taxon>Metazoa</taxon>
        <taxon>Chordata</taxon>
        <taxon>Craniata</taxon>
        <taxon>Vertebrata</taxon>
        <taxon>Euteleostomi</taxon>
        <taxon>Actinopterygii</taxon>
        <taxon>Neopterygii</taxon>
        <taxon>Teleostei</taxon>
        <taxon>Neoteleostei</taxon>
        <taxon>Acanthomorphata</taxon>
        <taxon>Eupercaria</taxon>
        <taxon>Perciformes</taxon>
        <taxon>Notothenioidei</taxon>
        <taxon>Channichthyidae</taxon>
        <taxon>Chaenocephalus</taxon>
    </lineage>
</organism>
<reference evidence="1" key="1">
    <citation type="submission" date="2022-05" db="EMBL/GenBank/DDBJ databases">
        <title>Chromosome-level genome of Chaenocephalus aceratus.</title>
        <authorList>
            <person name="Park H."/>
        </authorList>
    </citation>
    <scope>NUCLEOTIDE SEQUENCE</scope>
    <source>
        <strain evidence="1">KU_202001</strain>
    </source>
</reference>
<proteinExistence type="predicted"/>